<dbReference type="InterPro" id="IPR002637">
    <property type="entry name" value="RdgB/HAM1"/>
</dbReference>
<reference evidence="9 10" key="1">
    <citation type="journal article" date="2012" name="J. Bacteriol.">
        <title>Complete Genome Sequence of Desulfurococcus fermentans, a Hyperthermophilic Cellulolytic Crenarchaeon Isolated from a Freshwater Hot Spring in Kamchatka, Russia.</title>
        <authorList>
            <person name="Susanti D."/>
            <person name="Johnson E.F."/>
            <person name="Rodriguez J.R."/>
            <person name="Anderson I."/>
            <person name="Perevalova A.A."/>
            <person name="Kyrpides N."/>
            <person name="Lucas S."/>
            <person name="Han J."/>
            <person name="Lapidus A."/>
            <person name="Cheng J.F."/>
            <person name="Goodwin L."/>
            <person name="Pitluck S."/>
            <person name="Mavrommatis K."/>
            <person name="Peters L."/>
            <person name="Land M.L."/>
            <person name="Hauser L."/>
            <person name="Gopalan V."/>
            <person name="Chan P.P."/>
            <person name="Lowe T.M."/>
            <person name="Atomi H."/>
            <person name="Bonch-Osmolovskaya E.A."/>
            <person name="Woyke T."/>
            <person name="Mukhopadhyay B."/>
        </authorList>
    </citation>
    <scope>NUCLEOTIDE SEQUENCE [LARGE SCALE GENOMIC DNA]</scope>
    <source>
        <strain evidence="9 10">DSM 16532</strain>
    </source>
</reference>
<dbReference type="GO" id="GO:0036222">
    <property type="term" value="F:XTP diphosphatase activity"/>
    <property type="evidence" value="ECO:0007669"/>
    <property type="project" value="UniProtKB-UniRule"/>
</dbReference>
<gene>
    <name evidence="9" type="ORF">Desfe_1434</name>
</gene>
<dbReference type="PANTHER" id="PTHR11067">
    <property type="entry name" value="INOSINE TRIPHOSPHATE PYROPHOSPHATASE/HAM1 PROTEIN"/>
    <property type="match status" value="1"/>
</dbReference>
<evidence type="ECO:0000313" key="9">
    <source>
        <dbReference type="EMBL" id="AFL67299.1"/>
    </source>
</evidence>
<evidence type="ECO:0000256" key="7">
    <source>
        <dbReference type="HAMAP-Rule" id="MF_01405"/>
    </source>
</evidence>
<organism evidence="9 10">
    <name type="scientific">Desulfurococcus amylolyticus DSM 16532</name>
    <dbReference type="NCBI Taxonomy" id="768672"/>
    <lineage>
        <taxon>Archaea</taxon>
        <taxon>Thermoproteota</taxon>
        <taxon>Thermoprotei</taxon>
        <taxon>Desulfurococcales</taxon>
        <taxon>Desulfurococcaceae</taxon>
        <taxon>Desulfurococcus</taxon>
    </lineage>
</organism>
<feature type="binding site" evidence="7">
    <location>
        <position position="169"/>
    </location>
    <ligand>
        <name>substrate</name>
    </ligand>
</feature>
<dbReference type="GO" id="GO:0017111">
    <property type="term" value="F:ribonucleoside triphosphate phosphatase activity"/>
    <property type="evidence" value="ECO:0007669"/>
    <property type="project" value="InterPro"/>
</dbReference>
<feature type="binding site" evidence="7">
    <location>
        <position position="41"/>
    </location>
    <ligand>
        <name>Mg(2+)</name>
        <dbReference type="ChEBI" id="CHEBI:18420"/>
    </ligand>
</feature>
<accession>I3XTM5</accession>
<keyword evidence="5 7" id="KW-0460">Magnesium</keyword>
<comment type="similarity">
    <text evidence="1 7 8">Belongs to the HAM1 NTPase family.</text>
</comment>
<evidence type="ECO:0000256" key="8">
    <source>
        <dbReference type="RuleBase" id="RU003781"/>
    </source>
</evidence>
<dbReference type="CDD" id="cd00515">
    <property type="entry name" value="HAM1"/>
    <property type="match status" value="1"/>
</dbReference>
<sequence length="191" mass="21231">MRDMSVKLLLLSGNRHKYLEIKDIAREYGVDVTPLEGLKIEIQDDDLSNIALTAALIGYSLLRKPVLVEDAGLFIRALNGFPGPYSSYVFKTLGLNGVLKLMEGISERDACFKSVAVAVIHGEIIRGEGEVCGYITTMPRGNKGFGFDPVFAPREQPYRTFGEMDVEEKNKYSHRAKAVKAVFEKIREKAG</sequence>
<dbReference type="PANTHER" id="PTHR11067:SF9">
    <property type="entry name" value="INOSINE TRIPHOSPHATE PYROPHOSPHATASE"/>
    <property type="match status" value="1"/>
</dbReference>
<feature type="binding site" evidence="7">
    <location>
        <begin position="12"/>
        <end position="17"/>
    </location>
    <ligand>
        <name>substrate</name>
    </ligand>
</feature>
<dbReference type="GO" id="GO:0035870">
    <property type="term" value="F:dITP diphosphatase activity"/>
    <property type="evidence" value="ECO:0007669"/>
    <property type="project" value="UniProtKB-UniRule"/>
</dbReference>
<dbReference type="Gene3D" id="3.90.950.10">
    <property type="match status" value="1"/>
</dbReference>
<evidence type="ECO:0000256" key="5">
    <source>
        <dbReference type="ARBA" id="ARBA00022842"/>
    </source>
</evidence>
<dbReference type="HOGENOM" id="CLU_082080_1_0_2"/>
<dbReference type="NCBIfam" id="TIGR00042">
    <property type="entry name" value="RdgB/HAM1 family non-canonical purine NTP pyrophosphatase"/>
    <property type="match status" value="1"/>
</dbReference>
<dbReference type="Pfam" id="PF01725">
    <property type="entry name" value="Ham1p_like"/>
    <property type="match status" value="1"/>
</dbReference>
<dbReference type="InterPro" id="IPR020922">
    <property type="entry name" value="dITP/XTP_pyrophosphatase"/>
</dbReference>
<dbReference type="GO" id="GO:0036220">
    <property type="term" value="F:ITP diphosphatase activity"/>
    <property type="evidence" value="ECO:0007669"/>
    <property type="project" value="UniProtKB-UniRule"/>
</dbReference>
<keyword evidence="3 7" id="KW-0547">Nucleotide-binding</keyword>
<keyword evidence="6 7" id="KW-0546">Nucleotide metabolism</keyword>
<comment type="subunit">
    <text evidence="7">Homodimer.</text>
</comment>
<dbReference type="GO" id="GO:0046872">
    <property type="term" value="F:metal ion binding"/>
    <property type="evidence" value="ECO:0007669"/>
    <property type="project" value="UniProtKB-KW"/>
</dbReference>
<evidence type="ECO:0000256" key="3">
    <source>
        <dbReference type="ARBA" id="ARBA00022741"/>
    </source>
</evidence>
<comment type="catalytic activity">
    <reaction evidence="7">
        <text>ITP + H2O = IMP + diphosphate + H(+)</text>
        <dbReference type="Rhea" id="RHEA:29399"/>
        <dbReference type="ChEBI" id="CHEBI:15377"/>
        <dbReference type="ChEBI" id="CHEBI:15378"/>
        <dbReference type="ChEBI" id="CHEBI:33019"/>
        <dbReference type="ChEBI" id="CHEBI:58053"/>
        <dbReference type="ChEBI" id="CHEBI:61402"/>
        <dbReference type="EC" id="3.6.1.66"/>
    </reaction>
</comment>
<feature type="binding site" evidence="7">
    <location>
        <begin position="174"/>
        <end position="175"/>
    </location>
    <ligand>
        <name>substrate</name>
    </ligand>
</feature>
<evidence type="ECO:0000256" key="6">
    <source>
        <dbReference type="ARBA" id="ARBA00023080"/>
    </source>
</evidence>
<dbReference type="HAMAP" id="MF_01405">
    <property type="entry name" value="Non_canon_purine_NTPase"/>
    <property type="match status" value="1"/>
</dbReference>
<evidence type="ECO:0000256" key="1">
    <source>
        <dbReference type="ARBA" id="ARBA00008023"/>
    </source>
</evidence>
<proteinExistence type="inferred from homology"/>
<feature type="active site" description="Proton acceptor" evidence="7">
    <location>
        <position position="70"/>
    </location>
</feature>
<dbReference type="GO" id="GO:0000166">
    <property type="term" value="F:nucleotide binding"/>
    <property type="evidence" value="ECO:0007669"/>
    <property type="project" value="UniProtKB-KW"/>
</dbReference>
<feature type="binding site" evidence="7">
    <location>
        <position position="71"/>
    </location>
    <ligand>
        <name>substrate</name>
    </ligand>
</feature>
<keyword evidence="2 7" id="KW-0479">Metal-binding</keyword>
<comment type="cofactor">
    <cofactor evidence="7">
        <name>Mg(2+)</name>
        <dbReference type="ChEBI" id="CHEBI:18420"/>
    </cofactor>
    <text evidence="7">Binds 1 Mg(2+) ion per subunit.</text>
</comment>
<comment type="catalytic activity">
    <reaction evidence="7">
        <text>dITP + H2O = dIMP + diphosphate + H(+)</text>
        <dbReference type="Rhea" id="RHEA:28342"/>
        <dbReference type="ChEBI" id="CHEBI:15377"/>
        <dbReference type="ChEBI" id="CHEBI:15378"/>
        <dbReference type="ChEBI" id="CHEBI:33019"/>
        <dbReference type="ChEBI" id="CHEBI:61194"/>
        <dbReference type="ChEBI" id="CHEBI:61382"/>
        <dbReference type="EC" id="3.6.1.66"/>
    </reaction>
</comment>
<dbReference type="InterPro" id="IPR029001">
    <property type="entry name" value="ITPase-like_fam"/>
</dbReference>
<comment type="function">
    <text evidence="7">Pyrophosphatase that catalyzes the hydrolysis of nucleoside triphosphates to their monophosphate derivatives, with a high preference for the non-canonical purine nucleotides XTP (xanthosine triphosphate), dITP (deoxyinosine triphosphate) and ITP. Seems to function as a house-cleaning enzyme that removes non-canonical purine nucleotides from the nucleotide pool, thus preventing their incorporation into DNA/RNA and avoiding chromosomal lesions.</text>
</comment>
<feature type="binding site" evidence="7">
    <location>
        <position position="70"/>
    </location>
    <ligand>
        <name>Mg(2+)</name>
        <dbReference type="ChEBI" id="CHEBI:18420"/>
    </ligand>
</feature>
<protein>
    <recommendedName>
        <fullName evidence="7">dITP/XTP pyrophosphatase</fullName>
        <ecNumber evidence="7">3.6.1.66</ecNumber>
    </recommendedName>
    <alternativeName>
        <fullName evidence="7">Non-canonical purine NTP pyrophosphatase</fullName>
    </alternativeName>
    <alternativeName>
        <fullName evidence="7">Non-standard purine NTP pyrophosphatase</fullName>
    </alternativeName>
    <alternativeName>
        <fullName evidence="7">Nucleoside-triphosphate diphosphatase</fullName>
    </alternativeName>
    <alternativeName>
        <fullName evidence="7">Nucleoside-triphosphate pyrophosphatase</fullName>
        <shortName evidence="7">NTPase</shortName>
    </alternativeName>
</protein>
<keyword evidence="10" id="KW-1185">Reference proteome</keyword>
<dbReference type="EMBL" id="CP003321">
    <property type="protein sequence ID" value="AFL67299.1"/>
    <property type="molecule type" value="Genomic_DNA"/>
</dbReference>
<name>I3XTM5_DESAM</name>
<comment type="catalytic activity">
    <reaction evidence="7">
        <text>XTP + H2O = XMP + diphosphate + H(+)</text>
        <dbReference type="Rhea" id="RHEA:28610"/>
        <dbReference type="ChEBI" id="CHEBI:15377"/>
        <dbReference type="ChEBI" id="CHEBI:15378"/>
        <dbReference type="ChEBI" id="CHEBI:33019"/>
        <dbReference type="ChEBI" id="CHEBI:57464"/>
        <dbReference type="ChEBI" id="CHEBI:61314"/>
        <dbReference type="EC" id="3.6.1.66"/>
    </reaction>
</comment>
<dbReference type="AlphaFoldDB" id="I3XTM5"/>
<keyword evidence="4 7" id="KW-0378">Hydrolase</keyword>
<dbReference type="GO" id="GO:0009117">
    <property type="term" value="P:nucleotide metabolic process"/>
    <property type="evidence" value="ECO:0007669"/>
    <property type="project" value="UniProtKB-KW"/>
</dbReference>
<dbReference type="Proteomes" id="UP000006175">
    <property type="component" value="Chromosome"/>
</dbReference>
<dbReference type="GO" id="GO:0005737">
    <property type="term" value="C:cytoplasm"/>
    <property type="evidence" value="ECO:0007669"/>
    <property type="project" value="TreeGrafter"/>
</dbReference>
<dbReference type="KEGG" id="dfd:Desfe_1434"/>
<dbReference type="eggNOG" id="arCOG04184">
    <property type="taxonomic scope" value="Archaea"/>
</dbReference>
<dbReference type="EC" id="3.6.1.66" evidence="7"/>
<feature type="binding site" evidence="7">
    <location>
        <begin position="145"/>
        <end position="148"/>
    </location>
    <ligand>
        <name>substrate</name>
    </ligand>
</feature>
<evidence type="ECO:0000256" key="4">
    <source>
        <dbReference type="ARBA" id="ARBA00022801"/>
    </source>
</evidence>
<dbReference type="GO" id="GO:0009146">
    <property type="term" value="P:purine nucleoside triphosphate catabolic process"/>
    <property type="evidence" value="ECO:0007669"/>
    <property type="project" value="UniProtKB-UniRule"/>
</dbReference>
<evidence type="ECO:0000313" key="10">
    <source>
        <dbReference type="Proteomes" id="UP000006175"/>
    </source>
</evidence>
<dbReference type="SUPFAM" id="SSF52972">
    <property type="entry name" value="ITPase-like"/>
    <property type="match status" value="1"/>
</dbReference>
<evidence type="ECO:0000256" key="2">
    <source>
        <dbReference type="ARBA" id="ARBA00022723"/>
    </source>
</evidence>